<evidence type="ECO:0000313" key="3">
    <source>
        <dbReference type="Proteomes" id="UP000193144"/>
    </source>
</evidence>
<evidence type="ECO:0000313" key="2">
    <source>
        <dbReference type="EMBL" id="ORY14419.1"/>
    </source>
</evidence>
<organism evidence="2 3">
    <name type="scientific">Clohesyomyces aquaticus</name>
    <dbReference type="NCBI Taxonomy" id="1231657"/>
    <lineage>
        <taxon>Eukaryota</taxon>
        <taxon>Fungi</taxon>
        <taxon>Dikarya</taxon>
        <taxon>Ascomycota</taxon>
        <taxon>Pezizomycotina</taxon>
        <taxon>Dothideomycetes</taxon>
        <taxon>Pleosporomycetidae</taxon>
        <taxon>Pleosporales</taxon>
        <taxon>Lindgomycetaceae</taxon>
        <taxon>Clohesyomyces</taxon>
    </lineage>
</organism>
<reference evidence="2 3" key="1">
    <citation type="submission" date="2016-07" db="EMBL/GenBank/DDBJ databases">
        <title>Pervasive Adenine N6-methylation of Active Genes in Fungi.</title>
        <authorList>
            <consortium name="DOE Joint Genome Institute"/>
            <person name="Mondo S.J."/>
            <person name="Dannebaum R.O."/>
            <person name="Kuo R.C."/>
            <person name="Labutti K."/>
            <person name="Haridas S."/>
            <person name="Kuo A."/>
            <person name="Salamov A."/>
            <person name="Ahrendt S.R."/>
            <person name="Lipzen A."/>
            <person name="Sullivan W."/>
            <person name="Andreopoulos W.B."/>
            <person name="Clum A."/>
            <person name="Lindquist E."/>
            <person name="Daum C."/>
            <person name="Ramamoorthy G.K."/>
            <person name="Gryganskyi A."/>
            <person name="Culley D."/>
            <person name="Magnuson J.K."/>
            <person name="James T.Y."/>
            <person name="O'Malley M.A."/>
            <person name="Stajich J.E."/>
            <person name="Spatafora J.W."/>
            <person name="Visel A."/>
            <person name="Grigoriev I.V."/>
        </authorList>
    </citation>
    <scope>NUCLEOTIDE SEQUENCE [LARGE SCALE GENOMIC DNA]</scope>
    <source>
        <strain evidence="2 3">CBS 115471</strain>
    </source>
</reference>
<name>A0A1Y1ZVX6_9PLEO</name>
<dbReference type="Proteomes" id="UP000193144">
    <property type="component" value="Unassembled WGS sequence"/>
</dbReference>
<protein>
    <submittedName>
        <fullName evidence="2">Uncharacterized protein</fullName>
    </submittedName>
</protein>
<dbReference type="EMBL" id="MCFA01000033">
    <property type="protein sequence ID" value="ORY14419.1"/>
    <property type="molecule type" value="Genomic_DNA"/>
</dbReference>
<proteinExistence type="predicted"/>
<feature type="transmembrane region" description="Helical" evidence="1">
    <location>
        <begin position="28"/>
        <end position="50"/>
    </location>
</feature>
<keyword evidence="1" id="KW-1133">Transmembrane helix</keyword>
<keyword evidence="1" id="KW-0472">Membrane</keyword>
<feature type="transmembrane region" description="Helical" evidence="1">
    <location>
        <begin position="62"/>
        <end position="83"/>
    </location>
</feature>
<evidence type="ECO:0000256" key="1">
    <source>
        <dbReference type="SAM" id="Phobius"/>
    </source>
</evidence>
<gene>
    <name evidence="2" type="ORF">BCR34DRAFT_232485</name>
</gene>
<keyword evidence="1" id="KW-0812">Transmembrane</keyword>
<comment type="caution">
    <text evidence="2">The sequence shown here is derived from an EMBL/GenBank/DDBJ whole genome shotgun (WGS) entry which is preliminary data.</text>
</comment>
<dbReference type="AlphaFoldDB" id="A0A1Y1ZVX6"/>
<keyword evidence="3" id="KW-1185">Reference proteome</keyword>
<sequence>MSKCSSSDYRAMRGLCHGLQSRKRVLDLGYAMSSHAYFSSSSYFVFLALFLRSLQDPYLQPYGLTGFWPPLSLFGYAPSDFFLKGMNHSSNQRKNCWS</sequence>
<accession>A0A1Y1ZVX6</accession>